<name>A0ACB8QMB0_9AGAM</name>
<proteinExistence type="predicted"/>
<protein>
    <submittedName>
        <fullName evidence="1">Uncharacterized protein</fullName>
    </submittedName>
</protein>
<accession>A0ACB8QMB0</accession>
<keyword evidence="2" id="KW-1185">Reference proteome</keyword>
<reference evidence="1" key="1">
    <citation type="submission" date="2021-02" db="EMBL/GenBank/DDBJ databases">
        <authorList>
            <consortium name="DOE Joint Genome Institute"/>
            <person name="Ahrendt S."/>
            <person name="Looney B.P."/>
            <person name="Miyauchi S."/>
            <person name="Morin E."/>
            <person name="Drula E."/>
            <person name="Courty P.E."/>
            <person name="Chicoki N."/>
            <person name="Fauchery L."/>
            <person name="Kohler A."/>
            <person name="Kuo A."/>
            <person name="Labutti K."/>
            <person name="Pangilinan J."/>
            <person name="Lipzen A."/>
            <person name="Riley R."/>
            <person name="Andreopoulos W."/>
            <person name="He G."/>
            <person name="Johnson J."/>
            <person name="Barry K.W."/>
            <person name="Grigoriev I.V."/>
            <person name="Nagy L."/>
            <person name="Hibbett D."/>
            <person name="Henrissat B."/>
            <person name="Matheny P.B."/>
            <person name="Labbe J."/>
            <person name="Martin F."/>
        </authorList>
    </citation>
    <scope>NUCLEOTIDE SEQUENCE</scope>
    <source>
        <strain evidence="1">EC-137</strain>
    </source>
</reference>
<dbReference type="Proteomes" id="UP000814128">
    <property type="component" value="Unassembled WGS sequence"/>
</dbReference>
<evidence type="ECO:0000313" key="1">
    <source>
        <dbReference type="EMBL" id="KAI0032966.1"/>
    </source>
</evidence>
<dbReference type="EMBL" id="MU273531">
    <property type="protein sequence ID" value="KAI0032966.1"/>
    <property type="molecule type" value="Genomic_DNA"/>
</dbReference>
<gene>
    <name evidence="1" type="ORF">K488DRAFT_85336</name>
</gene>
<reference evidence="1" key="2">
    <citation type="journal article" date="2022" name="New Phytol.">
        <title>Evolutionary transition to the ectomycorrhizal habit in the genomes of a hyperdiverse lineage of mushroom-forming fungi.</title>
        <authorList>
            <person name="Looney B."/>
            <person name="Miyauchi S."/>
            <person name="Morin E."/>
            <person name="Drula E."/>
            <person name="Courty P.E."/>
            <person name="Kohler A."/>
            <person name="Kuo A."/>
            <person name="LaButti K."/>
            <person name="Pangilinan J."/>
            <person name="Lipzen A."/>
            <person name="Riley R."/>
            <person name="Andreopoulos W."/>
            <person name="He G."/>
            <person name="Johnson J."/>
            <person name="Nolan M."/>
            <person name="Tritt A."/>
            <person name="Barry K.W."/>
            <person name="Grigoriev I.V."/>
            <person name="Nagy L.G."/>
            <person name="Hibbett D."/>
            <person name="Henrissat B."/>
            <person name="Matheny P.B."/>
            <person name="Labbe J."/>
            <person name="Martin F.M."/>
        </authorList>
    </citation>
    <scope>NUCLEOTIDE SEQUENCE</scope>
    <source>
        <strain evidence="1">EC-137</strain>
    </source>
</reference>
<evidence type="ECO:0000313" key="2">
    <source>
        <dbReference type="Proteomes" id="UP000814128"/>
    </source>
</evidence>
<organism evidence="1 2">
    <name type="scientific">Vararia minispora EC-137</name>
    <dbReference type="NCBI Taxonomy" id="1314806"/>
    <lineage>
        <taxon>Eukaryota</taxon>
        <taxon>Fungi</taxon>
        <taxon>Dikarya</taxon>
        <taxon>Basidiomycota</taxon>
        <taxon>Agaricomycotina</taxon>
        <taxon>Agaricomycetes</taxon>
        <taxon>Russulales</taxon>
        <taxon>Lachnocladiaceae</taxon>
        <taxon>Vararia</taxon>
    </lineage>
</organism>
<sequence>MPGLICDQSCSCYTVYDRTSSSSTSENINKIFSLSYAYSSTVGGEQYVDTVHIAGLATGAQVLGAAETYSTSIETEYFQADEFMSIAWLLTDRVSNTTAIGDTGTTLIIGYPMSVRKAYESITDAKSNGDGTYIVPCNLSPMLSLIFCSESPPVSV</sequence>
<comment type="caution">
    <text evidence="1">The sequence shown here is derived from an EMBL/GenBank/DDBJ whole genome shotgun (WGS) entry which is preliminary data.</text>
</comment>